<dbReference type="Pfam" id="PF09451">
    <property type="entry name" value="ATG27"/>
    <property type="match status" value="1"/>
</dbReference>
<accession>A0A1L0BZR9</accession>
<dbReference type="PANTHER" id="PTHR15071:SF13">
    <property type="entry name" value="AUTOPHAGY-RELATED PROTEIN 27"/>
    <property type="match status" value="1"/>
</dbReference>
<evidence type="ECO:0000256" key="8">
    <source>
        <dbReference type="ARBA" id="ARBA00022692"/>
    </source>
</evidence>
<dbReference type="GO" id="GO:0000139">
    <property type="term" value="C:Golgi membrane"/>
    <property type="evidence" value="ECO:0007669"/>
    <property type="project" value="UniProtKB-SubCell"/>
</dbReference>
<comment type="subcellular location">
    <subcellularLocation>
        <location evidence="2">Cytoplasmic vesicle membrane</location>
        <topology evidence="2">Single-pass type I membrane protein</topology>
    </subcellularLocation>
    <subcellularLocation>
        <location evidence="4">Golgi apparatus membrane</location>
        <topology evidence="4">Single-pass type I membrane protein</topology>
    </subcellularLocation>
    <subcellularLocation>
        <location evidence="1">Mitochondrion membrane</location>
        <topology evidence="1">Single-pass membrane protein</topology>
    </subcellularLocation>
    <subcellularLocation>
        <location evidence="3">Preautophagosomal structure membrane</location>
        <topology evidence="3">Single-pass type I membrane protein</topology>
    </subcellularLocation>
</comment>
<dbReference type="GO" id="GO:0034045">
    <property type="term" value="C:phagophore assembly site membrane"/>
    <property type="evidence" value="ECO:0007669"/>
    <property type="project" value="UniProtKB-SubCell"/>
</dbReference>
<evidence type="ECO:0000256" key="20">
    <source>
        <dbReference type="SAM" id="SignalP"/>
    </source>
</evidence>
<evidence type="ECO:0000256" key="16">
    <source>
        <dbReference type="ARBA" id="ARBA00023157"/>
    </source>
</evidence>
<feature type="region of interest" description="Disordered" evidence="18">
    <location>
        <begin position="167"/>
        <end position="186"/>
    </location>
</feature>
<evidence type="ECO:0000256" key="9">
    <source>
        <dbReference type="ARBA" id="ARBA00022729"/>
    </source>
</evidence>
<evidence type="ECO:0000256" key="3">
    <source>
        <dbReference type="ARBA" id="ARBA00004472"/>
    </source>
</evidence>
<keyword evidence="23" id="KW-1185">Reference proteome</keyword>
<keyword evidence="13" id="KW-0333">Golgi apparatus</keyword>
<evidence type="ECO:0000256" key="17">
    <source>
        <dbReference type="ARBA" id="ARBA00023329"/>
    </source>
</evidence>
<keyword evidence="15 19" id="KW-0472">Membrane</keyword>
<evidence type="ECO:0000256" key="15">
    <source>
        <dbReference type="ARBA" id="ARBA00023136"/>
    </source>
</evidence>
<dbReference type="InterPro" id="IPR009011">
    <property type="entry name" value="Man6P_isomerase_rcpt-bd_dom_sf"/>
</dbReference>
<feature type="signal peptide" evidence="20">
    <location>
        <begin position="1"/>
        <end position="18"/>
    </location>
</feature>
<dbReference type="PROSITE" id="PS51914">
    <property type="entry name" value="MRH"/>
    <property type="match status" value="1"/>
</dbReference>
<evidence type="ECO:0000313" key="22">
    <source>
        <dbReference type="EMBL" id="SGZ56739.1"/>
    </source>
</evidence>
<keyword evidence="14" id="KW-0496">Mitochondrion</keyword>
<feature type="compositionally biased region" description="Basic and acidic residues" evidence="18">
    <location>
        <begin position="173"/>
        <end position="185"/>
    </location>
</feature>
<evidence type="ECO:0000259" key="21">
    <source>
        <dbReference type="PROSITE" id="PS51914"/>
    </source>
</evidence>
<dbReference type="InterPro" id="IPR018939">
    <property type="entry name" value="Autophagy-rel_prot_27"/>
</dbReference>
<organism evidence="22 23">
    <name type="scientific">Sungouiella intermedia</name>
    <dbReference type="NCBI Taxonomy" id="45354"/>
    <lineage>
        <taxon>Eukaryota</taxon>
        <taxon>Fungi</taxon>
        <taxon>Dikarya</taxon>
        <taxon>Ascomycota</taxon>
        <taxon>Saccharomycotina</taxon>
        <taxon>Pichiomycetes</taxon>
        <taxon>Metschnikowiaceae</taxon>
        <taxon>Sungouiella</taxon>
    </lineage>
</organism>
<dbReference type="InterPro" id="IPR044865">
    <property type="entry name" value="MRH_dom"/>
</dbReference>
<evidence type="ECO:0000256" key="19">
    <source>
        <dbReference type="SAM" id="Phobius"/>
    </source>
</evidence>
<proteinExistence type="inferred from homology"/>
<keyword evidence="7" id="KW-0813">Transport</keyword>
<keyword evidence="11 19" id="KW-1133">Transmembrane helix</keyword>
<evidence type="ECO:0000256" key="11">
    <source>
        <dbReference type="ARBA" id="ARBA00022989"/>
    </source>
</evidence>
<keyword evidence="17" id="KW-0968">Cytoplasmic vesicle</keyword>
<dbReference type="GO" id="GO:0030659">
    <property type="term" value="C:cytoplasmic vesicle membrane"/>
    <property type="evidence" value="ECO:0007669"/>
    <property type="project" value="UniProtKB-SubCell"/>
</dbReference>
<evidence type="ECO:0000256" key="2">
    <source>
        <dbReference type="ARBA" id="ARBA00004358"/>
    </source>
</evidence>
<comment type="similarity">
    <text evidence="5">Belongs to the ATG27 family.</text>
</comment>
<evidence type="ECO:0000256" key="7">
    <source>
        <dbReference type="ARBA" id="ARBA00022448"/>
    </source>
</evidence>
<gene>
    <name evidence="22" type="ORF">SAMEA4029010_CIC11G00000002993</name>
</gene>
<evidence type="ECO:0000256" key="12">
    <source>
        <dbReference type="ARBA" id="ARBA00023006"/>
    </source>
</evidence>
<evidence type="ECO:0000313" key="23">
    <source>
        <dbReference type="Proteomes" id="UP000182334"/>
    </source>
</evidence>
<name>A0A1L0BZR9_9ASCO</name>
<dbReference type="EMBL" id="LT635761">
    <property type="protein sequence ID" value="SGZ56739.1"/>
    <property type="molecule type" value="Genomic_DNA"/>
</dbReference>
<dbReference type="Proteomes" id="UP000182334">
    <property type="component" value="Chromosome VI"/>
</dbReference>
<sequence>MKFFQAALTATLLASAAALDCSAKELAKYNFDSIKGVYTAKLNKDTPPLKLVLSWSVGICQNLDELSDCPKNSGLCGTTHVQVDGKDLLTEVIGFNSNLQTKYEPFSEEGDDKENGIRVSYKDVNWGENLVDATIKFTCAKGGDNEGQLVLKKWDGKTFEGELRTPAACASDKSNKKPPKEKNPDDTGESWGWFTWIFIFMVLFLSIYIIGGAWFQYNKGNAIDFQTALREVLENFVDLLRGLPAFFKEIVEKVTGNSNRGEYSAV</sequence>
<keyword evidence="10" id="KW-0653">Protein transport</keyword>
<keyword evidence="12" id="KW-0072">Autophagy</keyword>
<protein>
    <recommendedName>
        <fullName evidence="6">Autophagy-related protein 27</fullName>
    </recommendedName>
</protein>
<evidence type="ECO:0000256" key="1">
    <source>
        <dbReference type="ARBA" id="ARBA00004304"/>
    </source>
</evidence>
<evidence type="ECO:0000256" key="13">
    <source>
        <dbReference type="ARBA" id="ARBA00023034"/>
    </source>
</evidence>
<feature type="domain" description="MRH" evidence="21">
    <location>
        <begin position="19"/>
        <end position="171"/>
    </location>
</feature>
<dbReference type="GO" id="GO:0015031">
    <property type="term" value="P:protein transport"/>
    <property type="evidence" value="ECO:0007669"/>
    <property type="project" value="UniProtKB-KW"/>
</dbReference>
<evidence type="ECO:0000256" key="10">
    <source>
        <dbReference type="ARBA" id="ARBA00022927"/>
    </source>
</evidence>
<evidence type="ECO:0000256" key="4">
    <source>
        <dbReference type="ARBA" id="ARBA00004614"/>
    </source>
</evidence>
<dbReference type="Gene3D" id="2.70.130.10">
    <property type="entry name" value="Mannose-6-phosphate receptor binding domain"/>
    <property type="match status" value="1"/>
</dbReference>
<dbReference type="OrthoDB" id="29460at2759"/>
<feature type="chain" id="PRO_5009680789" description="Autophagy-related protein 27" evidence="20">
    <location>
        <begin position="19"/>
        <end position="266"/>
    </location>
</feature>
<keyword evidence="8 19" id="KW-0812">Transmembrane</keyword>
<dbReference type="GO" id="GO:0006914">
    <property type="term" value="P:autophagy"/>
    <property type="evidence" value="ECO:0007669"/>
    <property type="project" value="UniProtKB-KW"/>
</dbReference>
<dbReference type="STRING" id="45354.A0A1L0BZR9"/>
<dbReference type="GO" id="GO:0031966">
    <property type="term" value="C:mitochondrial membrane"/>
    <property type="evidence" value="ECO:0007669"/>
    <property type="project" value="UniProtKB-SubCell"/>
</dbReference>
<evidence type="ECO:0000256" key="14">
    <source>
        <dbReference type="ARBA" id="ARBA00023128"/>
    </source>
</evidence>
<evidence type="ECO:0000256" key="6">
    <source>
        <dbReference type="ARBA" id="ARBA00013776"/>
    </source>
</evidence>
<evidence type="ECO:0000256" key="5">
    <source>
        <dbReference type="ARBA" id="ARBA00005363"/>
    </source>
</evidence>
<reference evidence="22 23" key="1">
    <citation type="submission" date="2016-10" db="EMBL/GenBank/DDBJ databases">
        <authorList>
            <person name="de Groot N.N."/>
        </authorList>
    </citation>
    <scope>NUCLEOTIDE SEQUENCE [LARGE SCALE GENOMIC DNA]</scope>
    <source>
        <strain evidence="22 23">CBS 141442</strain>
    </source>
</reference>
<keyword evidence="16" id="KW-1015">Disulfide bond</keyword>
<dbReference type="SUPFAM" id="SSF50911">
    <property type="entry name" value="Mannose 6-phosphate receptor domain"/>
    <property type="match status" value="1"/>
</dbReference>
<dbReference type="AlphaFoldDB" id="A0A1L0BZR9"/>
<evidence type="ECO:0000256" key="18">
    <source>
        <dbReference type="SAM" id="MobiDB-lite"/>
    </source>
</evidence>
<feature type="transmembrane region" description="Helical" evidence="19">
    <location>
        <begin position="191"/>
        <end position="215"/>
    </location>
</feature>
<dbReference type="PANTHER" id="PTHR15071">
    <property type="entry name" value="MANNOSE-6-PHOSPHATE RECEPTOR FAMILY MEMBER"/>
    <property type="match status" value="1"/>
</dbReference>
<keyword evidence="9 20" id="KW-0732">Signal</keyword>